<proteinExistence type="predicted"/>
<sequence length="90" mass="10204">MTAYRYIVFVDPAHQSRADRDQCFGLVKSIQSIKVSTKLFSGQVQNTTMKAMPMQSLPKPSHTMNIAALNPMLGRYLQRKVETPLMAKFL</sequence>
<dbReference type="AlphaFoldDB" id="A0A8H7UI32"/>
<organism evidence="1 2">
    <name type="scientific">Umbelopsis vinacea</name>
    <dbReference type="NCBI Taxonomy" id="44442"/>
    <lineage>
        <taxon>Eukaryota</taxon>
        <taxon>Fungi</taxon>
        <taxon>Fungi incertae sedis</taxon>
        <taxon>Mucoromycota</taxon>
        <taxon>Mucoromycotina</taxon>
        <taxon>Umbelopsidomycetes</taxon>
        <taxon>Umbelopsidales</taxon>
        <taxon>Umbelopsidaceae</taxon>
        <taxon>Umbelopsis</taxon>
    </lineage>
</organism>
<reference evidence="1" key="1">
    <citation type="submission" date="2020-12" db="EMBL/GenBank/DDBJ databases">
        <title>Metabolic potential, ecology and presence of endohyphal bacteria is reflected in genomic diversity of Mucoromycotina.</title>
        <authorList>
            <person name="Muszewska A."/>
            <person name="Okrasinska A."/>
            <person name="Steczkiewicz K."/>
            <person name="Drgas O."/>
            <person name="Orlowska M."/>
            <person name="Perlinska-Lenart U."/>
            <person name="Aleksandrzak-Piekarczyk T."/>
            <person name="Szatraj K."/>
            <person name="Zielenkiewicz U."/>
            <person name="Pilsyk S."/>
            <person name="Malc E."/>
            <person name="Mieczkowski P."/>
            <person name="Kruszewska J.S."/>
            <person name="Biernat P."/>
            <person name="Pawlowska J."/>
        </authorList>
    </citation>
    <scope>NUCLEOTIDE SEQUENCE</scope>
    <source>
        <strain evidence="1">WA0000051536</strain>
    </source>
</reference>
<dbReference type="Proteomes" id="UP000612746">
    <property type="component" value="Unassembled WGS sequence"/>
</dbReference>
<name>A0A8H7UI32_9FUNG</name>
<keyword evidence="2" id="KW-1185">Reference proteome</keyword>
<evidence type="ECO:0000313" key="1">
    <source>
        <dbReference type="EMBL" id="KAG2183890.1"/>
    </source>
</evidence>
<dbReference type="EMBL" id="JAEPRA010000006">
    <property type="protein sequence ID" value="KAG2183890.1"/>
    <property type="molecule type" value="Genomic_DNA"/>
</dbReference>
<protein>
    <submittedName>
        <fullName evidence="1">Uncharacterized protein</fullName>
    </submittedName>
</protein>
<comment type="caution">
    <text evidence="1">The sequence shown here is derived from an EMBL/GenBank/DDBJ whole genome shotgun (WGS) entry which is preliminary data.</text>
</comment>
<evidence type="ECO:0000313" key="2">
    <source>
        <dbReference type="Proteomes" id="UP000612746"/>
    </source>
</evidence>
<accession>A0A8H7UI32</accession>
<gene>
    <name evidence="1" type="ORF">INT44_008901</name>
</gene>